<dbReference type="Pfam" id="PF14261">
    <property type="entry name" value="DUF4351"/>
    <property type="match status" value="1"/>
</dbReference>
<feature type="domain" description="DUF4351" evidence="1">
    <location>
        <begin position="3"/>
        <end position="59"/>
    </location>
</feature>
<dbReference type="eggNOG" id="COG5464">
    <property type="taxonomic scope" value="Bacteria"/>
</dbReference>
<proteinExistence type="predicted"/>
<dbReference type="RefSeq" id="WP_008278526.1">
    <property type="nucleotide sequence ID" value="NZ_AAXW01000086.1"/>
</dbReference>
<keyword evidence="3" id="KW-1185">Reference proteome</keyword>
<name>A3IYR0_9CHRO</name>
<evidence type="ECO:0000313" key="2">
    <source>
        <dbReference type="EMBL" id="EAZ88382.1"/>
    </source>
</evidence>
<sequence>MNGKLVARHNLILRQLHLKIGELSLNFEEEVKQLSLTELDDLAFGLFDFSNVEDLQQWLISH</sequence>
<dbReference type="EMBL" id="AAXW01000086">
    <property type="protein sequence ID" value="EAZ88382.1"/>
    <property type="molecule type" value="Genomic_DNA"/>
</dbReference>
<gene>
    <name evidence="2" type="ORF">CY0110_09530</name>
</gene>
<protein>
    <recommendedName>
        <fullName evidence="1">DUF4351 domain-containing protein</fullName>
    </recommendedName>
</protein>
<reference evidence="2 3" key="1">
    <citation type="submission" date="2007-03" db="EMBL/GenBank/DDBJ databases">
        <authorList>
            <person name="Stal L."/>
            <person name="Ferriera S."/>
            <person name="Johnson J."/>
            <person name="Kravitz S."/>
            <person name="Beeson K."/>
            <person name="Sutton G."/>
            <person name="Rogers Y.-H."/>
            <person name="Friedman R."/>
            <person name="Frazier M."/>
            <person name="Venter J.C."/>
        </authorList>
    </citation>
    <scope>NUCLEOTIDE SEQUENCE [LARGE SCALE GENOMIC DNA]</scope>
    <source>
        <strain evidence="2 3">CCY0110</strain>
    </source>
</reference>
<dbReference type="AlphaFoldDB" id="A3IYR0"/>
<dbReference type="OrthoDB" id="428313at2"/>
<dbReference type="Proteomes" id="UP000003781">
    <property type="component" value="Unassembled WGS sequence"/>
</dbReference>
<dbReference type="InterPro" id="IPR025587">
    <property type="entry name" value="DUF4351"/>
</dbReference>
<comment type="caution">
    <text evidence="2">The sequence shown here is derived from an EMBL/GenBank/DDBJ whole genome shotgun (WGS) entry which is preliminary data.</text>
</comment>
<accession>A3IYR0</accession>
<evidence type="ECO:0000313" key="3">
    <source>
        <dbReference type="Proteomes" id="UP000003781"/>
    </source>
</evidence>
<evidence type="ECO:0000259" key="1">
    <source>
        <dbReference type="Pfam" id="PF14261"/>
    </source>
</evidence>
<organism evidence="2 3">
    <name type="scientific">Crocosphaera chwakensis CCY0110</name>
    <dbReference type="NCBI Taxonomy" id="391612"/>
    <lineage>
        <taxon>Bacteria</taxon>
        <taxon>Bacillati</taxon>
        <taxon>Cyanobacteriota</taxon>
        <taxon>Cyanophyceae</taxon>
        <taxon>Oscillatoriophycideae</taxon>
        <taxon>Chroococcales</taxon>
        <taxon>Aphanothecaceae</taxon>
        <taxon>Crocosphaera</taxon>
        <taxon>Crocosphaera chwakensis</taxon>
    </lineage>
</organism>